<protein>
    <submittedName>
        <fullName evidence="2">Uncharacterized protein</fullName>
    </submittedName>
</protein>
<gene>
    <name evidence="2" type="ORF">BWQ96_09804</name>
</gene>
<accession>A0A2V3IEK6</accession>
<dbReference type="Proteomes" id="UP000247409">
    <property type="component" value="Unassembled WGS sequence"/>
</dbReference>
<dbReference type="OrthoDB" id="439808at2759"/>
<sequence length="255" mass="28757">MRGTAFLLPPHVTTSNSQFTINLRGKPFTTTIRLCSSRTVSRAALRVFRPTLDDVERLSRGQAARRRGTGSRAVPHRLNQEERRRYERAQKSGVLELPANAGYRRERQGSPILNIWRQWCDAQARPAVYCLCELTGLSSLIVDVSTLRADYSAFEVPNGDIRQLKAVLDREMEIPGILEAEQISAEVMEDAIWKVPCQSFRYEYNDLSQAKKMGRRIGSYCLERVASNGDGKIAAVASVTKTRKTRPGKRPAEFI</sequence>
<evidence type="ECO:0000313" key="3">
    <source>
        <dbReference type="Proteomes" id="UP000247409"/>
    </source>
</evidence>
<proteinExistence type="predicted"/>
<name>A0A2V3IEK6_9FLOR</name>
<organism evidence="2 3">
    <name type="scientific">Gracilariopsis chorda</name>
    <dbReference type="NCBI Taxonomy" id="448386"/>
    <lineage>
        <taxon>Eukaryota</taxon>
        <taxon>Rhodophyta</taxon>
        <taxon>Florideophyceae</taxon>
        <taxon>Rhodymeniophycidae</taxon>
        <taxon>Gracilariales</taxon>
        <taxon>Gracilariaceae</taxon>
        <taxon>Gracilariopsis</taxon>
    </lineage>
</organism>
<keyword evidence="3" id="KW-1185">Reference proteome</keyword>
<reference evidence="2 3" key="1">
    <citation type="journal article" date="2018" name="Mol. Biol. Evol.">
        <title>Analysis of the draft genome of the red seaweed Gracilariopsis chorda provides insights into genome size evolution in Rhodophyta.</title>
        <authorList>
            <person name="Lee J."/>
            <person name="Yang E.C."/>
            <person name="Graf L."/>
            <person name="Yang J.H."/>
            <person name="Qiu H."/>
            <person name="Zel Zion U."/>
            <person name="Chan C.X."/>
            <person name="Stephens T.G."/>
            <person name="Weber A.P.M."/>
            <person name="Boo G.H."/>
            <person name="Boo S.M."/>
            <person name="Kim K.M."/>
            <person name="Shin Y."/>
            <person name="Jung M."/>
            <person name="Lee S.J."/>
            <person name="Yim H.S."/>
            <person name="Lee J.H."/>
            <person name="Bhattacharya D."/>
            <person name="Yoon H.S."/>
        </authorList>
    </citation>
    <scope>NUCLEOTIDE SEQUENCE [LARGE SCALE GENOMIC DNA]</scope>
    <source>
        <strain evidence="2 3">SKKU-2015</strain>
        <tissue evidence="2">Whole body</tissue>
    </source>
</reference>
<evidence type="ECO:0000313" key="2">
    <source>
        <dbReference type="EMBL" id="PXF40481.1"/>
    </source>
</evidence>
<dbReference type="AlphaFoldDB" id="A0A2V3IEK6"/>
<feature type="region of interest" description="Disordered" evidence="1">
    <location>
        <begin position="59"/>
        <end position="85"/>
    </location>
</feature>
<dbReference type="EMBL" id="NBIV01000290">
    <property type="protein sequence ID" value="PXF40481.1"/>
    <property type="molecule type" value="Genomic_DNA"/>
</dbReference>
<evidence type="ECO:0000256" key="1">
    <source>
        <dbReference type="SAM" id="MobiDB-lite"/>
    </source>
</evidence>
<comment type="caution">
    <text evidence="2">The sequence shown here is derived from an EMBL/GenBank/DDBJ whole genome shotgun (WGS) entry which is preliminary data.</text>
</comment>